<evidence type="ECO:0000313" key="7">
    <source>
        <dbReference type="EMBL" id="UTW13581.1"/>
    </source>
</evidence>
<accession>A0ABY5HRN1</accession>
<feature type="domain" description="NADH-rubredoxin oxidoreductase C-terminal" evidence="6">
    <location>
        <begin position="318"/>
        <end position="384"/>
    </location>
</feature>
<evidence type="ECO:0000256" key="4">
    <source>
        <dbReference type="ARBA" id="ARBA00022827"/>
    </source>
</evidence>
<feature type="domain" description="FAD/NAD(P)-binding" evidence="5">
    <location>
        <begin position="5"/>
        <end position="281"/>
    </location>
</feature>
<dbReference type="PRINTS" id="PR00368">
    <property type="entry name" value="FADPNR"/>
</dbReference>
<dbReference type="InterPro" id="IPR023753">
    <property type="entry name" value="FAD/NAD-binding_dom"/>
</dbReference>
<dbReference type="InterPro" id="IPR050260">
    <property type="entry name" value="FAD-bd_OxRdtase"/>
</dbReference>
<gene>
    <name evidence="7" type="ORF">KDW95_08065</name>
</gene>
<evidence type="ECO:0000256" key="1">
    <source>
        <dbReference type="ARBA" id="ARBA00001974"/>
    </source>
</evidence>
<dbReference type="Gene3D" id="3.50.50.60">
    <property type="entry name" value="FAD/NAD(P)-binding domain"/>
    <property type="match status" value="2"/>
</dbReference>
<dbReference type="RefSeq" id="WP_255855772.1">
    <property type="nucleotide sequence ID" value="NZ_CP073347.1"/>
</dbReference>
<comment type="cofactor">
    <cofactor evidence="1">
        <name>FAD</name>
        <dbReference type="ChEBI" id="CHEBI:57692"/>
    </cofactor>
</comment>
<keyword evidence="4" id="KW-0274">FAD</keyword>
<keyword evidence="3" id="KW-0285">Flavoprotein</keyword>
<reference evidence="7" key="1">
    <citation type="submission" date="2021-04" db="EMBL/GenBank/DDBJ databases">
        <title>Oceanospirillales bacteria with DddD are important DMSP degraders in coastal seawater.</title>
        <authorList>
            <person name="Liu J."/>
        </authorList>
    </citation>
    <scope>NUCLEOTIDE SEQUENCE</scope>
    <source>
        <strain evidence="7">D13-1</strain>
    </source>
</reference>
<sequence length="422" mass="46177">MERQHLVIIGNGMATSRLLDELHSRDANAYQVTVFGDEPGGAYNRIQLSPLLAGNTDRKSIQLKSSLWYKNHGIRLYSNDAIIAIDREQQTVVSQNGLRCRYDQLILATGSRPAKIPAGNQALAGIFDFRTEQDVERILNRSAQSRDALVIGGGLLGLEAADALASKGLNVTLVHRGDWLMNRQLDPQAGELLRAELAQRGIRFVLGDEISHFEGLEQLTGAKLKSGRRLDAQLAIIATGITPNSALARSAGLDCGRGLQVDDLLRSSDERISALGECIEHRGRTFGLVAPIWEQARLLADRLVRGLATPYRDAPVPTKLKVSGINLFSAGEYLDAPQLQSLTLCDSQSGSYRKLLVRDNRLVGAVLYGDVQDGQWYFELMQRQQALGDLLPQLIFGRACCLDDNPDVPDTTATAITQEIAV</sequence>
<evidence type="ECO:0000256" key="2">
    <source>
        <dbReference type="ARBA" id="ARBA00006442"/>
    </source>
</evidence>
<dbReference type="InterPro" id="IPR016156">
    <property type="entry name" value="FAD/NAD-linked_Rdtase_dimer_sf"/>
</dbReference>
<keyword evidence="8" id="KW-1185">Reference proteome</keyword>
<evidence type="ECO:0000313" key="8">
    <source>
        <dbReference type="Proteomes" id="UP001058461"/>
    </source>
</evidence>
<comment type="similarity">
    <text evidence="2">Belongs to the FAD-dependent oxidoreductase family.</text>
</comment>
<dbReference type="InterPro" id="IPR041575">
    <property type="entry name" value="Rubredoxin_C"/>
</dbReference>
<dbReference type="Gene3D" id="3.30.390.30">
    <property type="match status" value="1"/>
</dbReference>
<dbReference type="PANTHER" id="PTHR43429">
    <property type="entry name" value="PYRIDINE NUCLEOTIDE-DISULFIDE OXIDOREDUCTASE DOMAIN-CONTAINING"/>
    <property type="match status" value="1"/>
</dbReference>
<protein>
    <submittedName>
        <fullName evidence="7">NAD(P)/FAD-dependent oxidoreductase</fullName>
    </submittedName>
</protein>
<dbReference type="Pfam" id="PF18267">
    <property type="entry name" value="Rubredoxin_C"/>
    <property type="match status" value="1"/>
</dbReference>
<organism evidence="7 8">
    <name type="scientific">Marinobacterium rhizophilum</name>
    <dbReference type="NCBI Taxonomy" id="420402"/>
    <lineage>
        <taxon>Bacteria</taxon>
        <taxon>Pseudomonadati</taxon>
        <taxon>Pseudomonadota</taxon>
        <taxon>Gammaproteobacteria</taxon>
        <taxon>Oceanospirillales</taxon>
        <taxon>Oceanospirillaceae</taxon>
        <taxon>Marinobacterium</taxon>
    </lineage>
</organism>
<evidence type="ECO:0000259" key="6">
    <source>
        <dbReference type="Pfam" id="PF18267"/>
    </source>
</evidence>
<dbReference type="Pfam" id="PF07992">
    <property type="entry name" value="Pyr_redox_2"/>
    <property type="match status" value="1"/>
</dbReference>
<dbReference type="InterPro" id="IPR036188">
    <property type="entry name" value="FAD/NAD-bd_sf"/>
</dbReference>
<evidence type="ECO:0000259" key="5">
    <source>
        <dbReference type="Pfam" id="PF07992"/>
    </source>
</evidence>
<dbReference type="EMBL" id="CP073347">
    <property type="protein sequence ID" value="UTW13581.1"/>
    <property type="molecule type" value="Genomic_DNA"/>
</dbReference>
<name>A0ABY5HRN1_9GAMM</name>
<proteinExistence type="inferred from homology"/>
<dbReference type="PANTHER" id="PTHR43429:SF3">
    <property type="entry name" value="NITRITE REDUCTASE [NAD(P)H]"/>
    <property type="match status" value="1"/>
</dbReference>
<evidence type="ECO:0000256" key="3">
    <source>
        <dbReference type="ARBA" id="ARBA00022630"/>
    </source>
</evidence>
<dbReference type="Proteomes" id="UP001058461">
    <property type="component" value="Chromosome"/>
</dbReference>
<dbReference type="SUPFAM" id="SSF51905">
    <property type="entry name" value="FAD/NAD(P)-binding domain"/>
    <property type="match status" value="2"/>
</dbReference>